<proteinExistence type="inferred from homology"/>
<dbReference type="AlphaFoldDB" id="A0A9P0MQR9"/>
<feature type="chain" id="PRO_5040230169" evidence="4">
    <location>
        <begin position="21"/>
        <end position="244"/>
    </location>
</feature>
<feature type="signal peptide" evidence="4">
    <location>
        <begin position="1"/>
        <end position="20"/>
    </location>
</feature>
<evidence type="ECO:0000256" key="1">
    <source>
        <dbReference type="ARBA" id="ARBA00022729"/>
    </source>
</evidence>
<keyword evidence="6" id="KW-1185">Reference proteome</keyword>
<comment type="similarity">
    <text evidence="3">Belongs to the TO family.</text>
</comment>
<protein>
    <submittedName>
        <fullName evidence="5">Uncharacterized protein</fullName>
    </submittedName>
</protein>
<dbReference type="OrthoDB" id="8179031at2759"/>
<dbReference type="InterPro" id="IPR010562">
    <property type="entry name" value="Haemolymph_juvenile_hormone-bd"/>
</dbReference>
<organism evidence="5 6">
    <name type="scientific">Nezara viridula</name>
    <name type="common">Southern green stink bug</name>
    <name type="synonym">Cimex viridulus</name>
    <dbReference type="NCBI Taxonomy" id="85310"/>
    <lineage>
        <taxon>Eukaryota</taxon>
        <taxon>Metazoa</taxon>
        <taxon>Ecdysozoa</taxon>
        <taxon>Arthropoda</taxon>
        <taxon>Hexapoda</taxon>
        <taxon>Insecta</taxon>
        <taxon>Pterygota</taxon>
        <taxon>Neoptera</taxon>
        <taxon>Paraneoptera</taxon>
        <taxon>Hemiptera</taxon>
        <taxon>Heteroptera</taxon>
        <taxon>Panheteroptera</taxon>
        <taxon>Pentatomomorpha</taxon>
        <taxon>Pentatomoidea</taxon>
        <taxon>Pentatomidae</taxon>
        <taxon>Pentatominae</taxon>
        <taxon>Nezara</taxon>
    </lineage>
</organism>
<accession>A0A9P0MQR9</accession>
<dbReference type="InterPro" id="IPR038606">
    <property type="entry name" value="To_sf"/>
</dbReference>
<dbReference type="Gene3D" id="3.15.10.30">
    <property type="entry name" value="Haemolymph juvenile hormone binding protein"/>
    <property type="match status" value="1"/>
</dbReference>
<sequence>MFVSLSWFVLLVAVHHGAYAKIPEFIHVCNRNDPMIDQCILNSVESLKPLLLKGIPELDIPSLEPVRFPEIVIAKTSSFRAVGTDVVISGASNYKITSFKSNIPKLTFFIGLHFPYIQVDANYDVNMRILALILRGNGPLQSNNTDINANAILKGHKEVRNGKTYAKFDALELKLKWKNYNVKLENLFNGDRRLGEAVNAALNQNKKELLDAILPTLERVVSNTLLDITDKITKNFTFEELFPE</sequence>
<evidence type="ECO:0000313" key="5">
    <source>
        <dbReference type="EMBL" id="CAH1399267.1"/>
    </source>
</evidence>
<reference evidence="5" key="1">
    <citation type="submission" date="2022-01" db="EMBL/GenBank/DDBJ databases">
        <authorList>
            <person name="King R."/>
        </authorList>
    </citation>
    <scope>NUCLEOTIDE SEQUENCE</scope>
</reference>
<dbReference type="GO" id="GO:0005615">
    <property type="term" value="C:extracellular space"/>
    <property type="evidence" value="ECO:0007669"/>
    <property type="project" value="TreeGrafter"/>
</dbReference>
<dbReference type="EMBL" id="OV725080">
    <property type="protein sequence ID" value="CAH1399267.1"/>
    <property type="molecule type" value="Genomic_DNA"/>
</dbReference>
<dbReference type="SMART" id="SM00700">
    <property type="entry name" value="JHBP"/>
    <property type="match status" value="1"/>
</dbReference>
<keyword evidence="1 4" id="KW-0732">Signal</keyword>
<dbReference type="GO" id="GO:0007623">
    <property type="term" value="P:circadian rhythm"/>
    <property type="evidence" value="ECO:0007669"/>
    <property type="project" value="UniProtKB-ARBA"/>
</dbReference>
<keyword evidence="2" id="KW-0090">Biological rhythms</keyword>
<name>A0A9P0MQR9_NEZVI</name>
<dbReference type="FunFam" id="3.15.10.30:FF:000001">
    <property type="entry name" value="Takeout-like protein 1"/>
    <property type="match status" value="1"/>
</dbReference>
<evidence type="ECO:0000256" key="3">
    <source>
        <dbReference type="ARBA" id="ARBA00060902"/>
    </source>
</evidence>
<gene>
    <name evidence="5" type="ORF">NEZAVI_LOCUS8749</name>
</gene>
<dbReference type="Proteomes" id="UP001152798">
    <property type="component" value="Chromosome 4"/>
</dbReference>
<evidence type="ECO:0000313" key="6">
    <source>
        <dbReference type="Proteomes" id="UP001152798"/>
    </source>
</evidence>
<dbReference type="Pfam" id="PF06585">
    <property type="entry name" value="JHBP"/>
    <property type="match status" value="1"/>
</dbReference>
<evidence type="ECO:0000256" key="4">
    <source>
        <dbReference type="SAM" id="SignalP"/>
    </source>
</evidence>
<evidence type="ECO:0000256" key="2">
    <source>
        <dbReference type="ARBA" id="ARBA00023108"/>
    </source>
</evidence>
<dbReference type="PANTHER" id="PTHR11008:SF39">
    <property type="entry name" value="CIRCADIAN CLOCK-CONTROLLED PROTEIN-LIKE PROTEIN"/>
    <property type="match status" value="1"/>
</dbReference>
<dbReference type="PANTHER" id="PTHR11008">
    <property type="entry name" value="PROTEIN TAKEOUT-LIKE PROTEIN"/>
    <property type="match status" value="1"/>
</dbReference>